<dbReference type="InterPro" id="IPR006139">
    <property type="entry name" value="D-isomer_2_OHA_DH_cat_dom"/>
</dbReference>
<dbReference type="InterPro" id="IPR050223">
    <property type="entry name" value="D-isomer_2-hydroxyacid_DH"/>
</dbReference>
<name>A0A1G6Z6P0_9PROT</name>
<dbReference type="GO" id="GO:0030267">
    <property type="term" value="F:glyoxylate reductase (NADPH) activity"/>
    <property type="evidence" value="ECO:0007669"/>
    <property type="project" value="TreeGrafter"/>
</dbReference>
<dbReference type="SUPFAM" id="SSF51735">
    <property type="entry name" value="NAD(P)-binding Rossmann-fold domains"/>
    <property type="match status" value="1"/>
</dbReference>
<organism evidence="7 8">
    <name type="scientific">Rhodospira trueperi</name>
    <dbReference type="NCBI Taxonomy" id="69960"/>
    <lineage>
        <taxon>Bacteria</taxon>
        <taxon>Pseudomonadati</taxon>
        <taxon>Pseudomonadota</taxon>
        <taxon>Alphaproteobacteria</taxon>
        <taxon>Rhodospirillales</taxon>
        <taxon>Rhodospirillaceae</taxon>
        <taxon>Rhodospira</taxon>
    </lineage>
</organism>
<accession>A0A1G6Z6P0</accession>
<dbReference type="InterPro" id="IPR029753">
    <property type="entry name" value="D-isomer_DH_CS"/>
</dbReference>
<dbReference type="PANTHER" id="PTHR10996">
    <property type="entry name" value="2-HYDROXYACID DEHYDROGENASE-RELATED"/>
    <property type="match status" value="1"/>
</dbReference>
<dbReference type="Pfam" id="PF00389">
    <property type="entry name" value="2-Hacid_dh"/>
    <property type="match status" value="1"/>
</dbReference>
<reference evidence="7 8" key="1">
    <citation type="submission" date="2016-10" db="EMBL/GenBank/DDBJ databases">
        <authorList>
            <person name="de Groot N.N."/>
        </authorList>
    </citation>
    <scope>NUCLEOTIDE SEQUENCE [LARGE SCALE GENOMIC DNA]</scope>
    <source>
        <strain evidence="7 8">ATCC 700224</strain>
    </source>
</reference>
<dbReference type="Proteomes" id="UP000199412">
    <property type="component" value="Unassembled WGS sequence"/>
</dbReference>
<dbReference type="RefSeq" id="WP_092782833.1">
    <property type="nucleotide sequence ID" value="NZ_FNAP01000002.1"/>
</dbReference>
<dbReference type="InterPro" id="IPR036291">
    <property type="entry name" value="NAD(P)-bd_dom_sf"/>
</dbReference>
<dbReference type="AlphaFoldDB" id="A0A1G6Z6P0"/>
<dbReference type="PROSITE" id="PS00671">
    <property type="entry name" value="D_2_HYDROXYACID_DH_3"/>
    <property type="match status" value="1"/>
</dbReference>
<evidence type="ECO:0000256" key="4">
    <source>
        <dbReference type="RuleBase" id="RU003719"/>
    </source>
</evidence>
<dbReference type="Gene3D" id="3.40.50.720">
    <property type="entry name" value="NAD(P)-binding Rossmann-like Domain"/>
    <property type="match status" value="2"/>
</dbReference>
<keyword evidence="3" id="KW-0520">NAD</keyword>
<dbReference type="Pfam" id="PF02826">
    <property type="entry name" value="2-Hacid_dh_C"/>
    <property type="match status" value="1"/>
</dbReference>
<protein>
    <submittedName>
        <fullName evidence="7">Lactate dehydrogenase</fullName>
    </submittedName>
</protein>
<dbReference type="PROSITE" id="PS00670">
    <property type="entry name" value="D_2_HYDROXYACID_DH_2"/>
    <property type="match status" value="1"/>
</dbReference>
<dbReference type="PANTHER" id="PTHR10996:SF283">
    <property type="entry name" value="GLYOXYLATE_HYDROXYPYRUVATE REDUCTASE B"/>
    <property type="match status" value="1"/>
</dbReference>
<dbReference type="OrthoDB" id="9793626at2"/>
<evidence type="ECO:0000256" key="3">
    <source>
        <dbReference type="ARBA" id="ARBA00023027"/>
    </source>
</evidence>
<dbReference type="GO" id="GO:0005829">
    <property type="term" value="C:cytosol"/>
    <property type="evidence" value="ECO:0007669"/>
    <property type="project" value="TreeGrafter"/>
</dbReference>
<dbReference type="FunFam" id="3.40.50.720:FF:000203">
    <property type="entry name" value="D-3-phosphoglycerate dehydrogenase (SerA)"/>
    <property type="match status" value="1"/>
</dbReference>
<dbReference type="EMBL" id="FNAP01000002">
    <property type="protein sequence ID" value="SDD97943.1"/>
    <property type="molecule type" value="Genomic_DNA"/>
</dbReference>
<keyword evidence="8" id="KW-1185">Reference proteome</keyword>
<dbReference type="SUPFAM" id="SSF52283">
    <property type="entry name" value="Formate/glycerate dehydrogenase catalytic domain-like"/>
    <property type="match status" value="1"/>
</dbReference>
<evidence type="ECO:0000256" key="2">
    <source>
        <dbReference type="ARBA" id="ARBA00023002"/>
    </source>
</evidence>
<keyword evidence="2 4" id="KW-0560">Oxidoreductase</keyword>
<evidence type="ECO:0000313" key="8">
    <source>
        <dbReference type="Proteomes" id="UP000199412"/>
    </source>
</evidence>
<dbReference type="GO" id="GO:0016618">
    <property type="term" value="F:hydroxypyruvate reductase [NAD(P)H] activity"/>
    <property type="evidence" value="ECO:0007669"/>
    <property type="project" value="TreeGrafter"/>
</dbReference>
<dbReference type="GO" id="GO:0051287">
    <property type="term" value="F:NAD binding"/>
    <property type="evidence" value="ECO:0007669"/>
    <property type="project" value="InterPro"/>
</dbReference>
<evidence type="ECO:0000256" key="1">
    <source>
        <dbReference type="ARBA" id="ARBA00005854"/>
    </source>
</evidence>
<feature type="domain" description="D-isomer specific 2-hydroxyacid dehydrogenase NAD-binding" evidence="6">
    <location>
        <begin position="115"/>
        <end position="290"/>
    </location>
</feature>
<dbReference type="STRING" id="69960.SAMN05421720_102260"/>
<comment type="similarity">
    <text evidence="1 4">Belongs to the D-isomer specific 2-hydroxyacid dehydrogenase family.</text>
</comment>
<dbReference type="CDD" id="cd05301">
    <property type="entry name" value="GDH"/>
    <property type="match status" value="1"/>
</dbReference>
<evidence type="ECO:0000259" key="5">
    <source>
        <dbReference type="Pfam" id="PF00389"/>
    </source>
</evidence>
<sequence>MSAKPALTLARTLPEAVEARAARDYAARPAPVDTPPLGGDALVAHAAGADGLLVAPGNAVTAAVIDALPDSVRIIATFSVGFDHIDVEAARARGLIVTNTPDVLTDATADIALLCLLGAARRAGEGEALMRAGTWTGWTPTQMMGTHVTGKRLGIVGMGRIGRAVARRARAFDMTIHYHGRRRLPPDLEQGAIFHETIEGLLPHCDVLSLHCPATPETIGLMNGARLALLPRGAILVNTARGGIVDDDALIDALRRGHLAAAGLDVYDGEPNAHPDYRALPNTFLLPHLGSATVETREAMGFRALDNLDAVLLRGEAPADRVA</sequence>
<dbReference type="InterPro" id="IPR006140">
    <property type="entry name" value="D-isomer_DH_NAD-bd"/>
</dbReference>
<proteinExistence type="inferred from homology"/>
<evidence type="ECO:0000313" key="7">
    <source>
        <dbReference type="EMBL" id="SDD97943.1"/>
    </source>
</evidence>
<evidence type="ECO:0000259" key="6">
    <source>
        <dbReference type="Pfam" id="PF02826"/>
    </source>
</evidence>
<gene>
    <name evidence="7" type="ORF">SAMN05421720_102260</name>
</gene>
<feature type="domain" description="D-isomer specific 2-hydroxyacid dehydrogenase catalytic" evidence="5">
    <location>
        <begin position="39"/>
        <end position="322"/>
    </location>
</feature>